<name>A0AAW1D9L7_9HEMI</name>
<evidence type="ECO:0000313" key="1">
    <source>
        <dbReference type="EMBL" id="KAK9506455.1"/>
    </source>
</evidence>
<reference evidence="1 2" key="1">
    <citation type="submission" date="2022-12" db="EMBL/GenBank/DDBJ databases">
        <title>Chromosome-level genome assembly of true bugs.</title>
        <authorList>
            <person name="Ma L."/>
            <person name="Li H."/>
        </authorList>
    </citation>
    <scope>NUCLEOTIDE SEQUENCE [LARGE SCALE GENOMIC DNA]</scope>
    <source>
        <strain evidence="1">Lab_2022b</strain>
    </source>
</reference>
<keyword evidence="2" id="KW-1185">Reference proteome</keyword>
<proteinExistence type="predicted"/>
<gene>
    <name evidence="1" type="ORF">O3M35_008392</name>
</gene>
<evidence type="ECO:0000313" key="2">
    <source>
        <dbReference type="Proteomes" id="UP001461498"/>
    </source>
</evidence>
<organism evidence="1 2">
    <name type="scientific">Rhynocoris fuscipes</name>
    <dbReference type="NCBI Taxonomy" id="488301"/>
    <lineage>
        <taxon>Eukaryota</taxon>
        <taxon>Metazoa</taxon>
        <taxon>Ecdysozoa</taxon>
        <taxon>Arthropoda</taxon>
        <taxon>Hexapoda</taxon>
        <taxon>Insecta</taxon>
        <taxon>Pterygota</taxon>
        <taxon>Neoptera</taxon>
        <taxon>Paraneoptera</taxon>
        <taxon>Hemiptera</taxon>
        <taxon>Heteroptera</taxon>
        <taxon>Panheteroptera</taxon>
        <taxon>Cimicomorpha</taxon>
        <taxon>Reduviidae</taxon>
        <taxon>Harpactorinae</taxon>
        <taxon>Harpactorini</taxon>
        <taxon>Rhynocoris</taxon>
    </lineage>
</organism>
<protein>
    <submittedName>
        <fullName evidence="1">Uncharacterized protein</fullName>
    </submittedName>
</protein>
<sequence length="374" mass="42960">MEAKEGINYDKMGLTNRWSNKNIEEERKANEKQFQNDLEFQKNKDNLLECQVYLYDEDNGSANRREALIFHFKHLFNITIEGVTNEKKNIITNMEHLGLPTGFGNYFNLTPTIIKCIPSNVIKCSKGNKFNNTGMRNPRDWIYQALAGLGFDNLVTNINQHKYQSSYPPSIEPRPTLYDSMRDMVAGAMYKLTGDMDDHCQEVGNYNKKESKKKMPVQLPNITVPHVPSEYDEKERIAVVVRYNKNNECGILFHFEGDDSFRTVQGVWHENILKPSYKKGRPDDGNFIEIGRIDKISPKIVRDLTLDNVYNGAEITSGVSESDWAKQIADRLGLLSKWNSGSKWQYVHPPQYTVGPDRTVFMMPKMSFSKSSAS</sequence>
<accession>A0AAW1D9L7</accession>
<dbReference type="AlphaFoldDB" id="A0AAW1D9L7"/>
<dbReference type="EMBL" id="JAPXFL010000005">
    <property type="protein sequence ID" value="KAK9506455.1"/>
    <property type="molecule type" value="Genomic_DNA"/>
</dbReference>
<dbReference type="Proteomes" id="UP001461498">
    <property type="component" value="Unassembled WGS sequence"/>
</dbReference>
<comment type="caution">
    <text evidence="1">The sequence shown here is derived from an EMBL/GenBank/DDBJ whole genome shotgun (WGS) entry which is preliminary data.</text>
</comment>